<feature type="compositionally biased region" description="Low complexity" evidence="1">
    <location>
        <begin position="383"/>
        <end position="395"/>
    </location>
</feature>
<accession>A0A9N8DLM1</accession>
<comment type="caution">
    <text evidence="3">The sequence shown here is derived from an EMBL/GenBank/DDBJ whole genome shotgun (WGS) entry which is preliminary data.</text>
</comment>
<proteinExistence type="predicted"/>
<dbReference type="OrthoDB" id="56808at2759"/>
<evidence type="ECO:0000313" key="4">
    <source>
        <dbReference type="Proteomes" id="UP001153069"/>
    </source>
</evidence>
<feature type="region of interest" description="Disordered" evidence="1">
    <location>
        <begin position="488"/>
        <end position="516"/>
    </location>
</feature>
<feature type="domain" description="DUF6824" evidence="2">
    <location>
        <begin position="71"/>
        <end position="157"/>
    </location>
</feature>
<dbReference type="Pfam" id="PF20710">
    <property type="entry name" value="DUF6824"/>
    <property type="match status" value="1"/>
</dbReference>
<feature type="compositionally biased region" description="Low complexity" evidence="1">
    <location>
        <begin position="429"/>
        <end position="440"/>
    </location>
</feature>
<organism evidence="3 4">
    <name type="scientific">Seminavis robusta</name>
    <dbReference type="NCBI Taxonomy" id="568900"/>
    <lineage>
        <taxon>Eukaryota</taxon>
        <taxon>Sar</taxon>
        <taxon>Stramenopiles</taxon>
        <taxon>Ochrophyta</taxon>
        <taxon>Bacillariophyta</taxon>
        <taxon>Bacillariophyceae</taxon>
        <taxon>Bacillariophycidae</taxon>
        <taxon>Naviculales</taxon>
        <taxon>Naviculaceae</taxon>
        <taxon>Seminavis</taxon>
    </lineage>
</organism>
<dbReference type="Proteomes" id="UP001153069">
    <property type="component" value="Unassembled WGS sequence"/>
</dbReference>
<feature type="region of interest" description="Disordered" evidence="1">
    <location>
        <begin position="381"/>
        <end position="402"/>
    </location>
</feature>
<dbReference type="InterPro" id="IPR049227">
    <property type="entry name" value="DUF6824"/>
</dbReference>
<reference evidence="3" key="1">
    <citation type="submission" date="2020-06" db="EMBL/GenBank/DDBJ databases">
        <authorList>
            <consortium name="Plant Systems Biology data submission"/>
        </authorList>
    </citation>
    <scope>NUCLEOTIDE SEQUENCE</scope>
    <source>
        <strain evidence="3">D6</strain>
    </source>
</reference>
<gene>
    <name evidence="3" type="ORF">SEMRO_152_G069480.1</name>
</gene>
<keyword evidence="4" id="KW-1185">Reference proteome</keyword>
<name>A0A9N8DLM1_9STRA</name>
<evidence type="ECO:0000313" key="3">
    <source>
        <dbReference type="EMBL" id="CAB9502979.1"/>
    </source>
</evidence>
<dbReference type="AlphaFoldDB" id="A0A9N8DLM1"/>
<evidence type="ECO:0000259" key="2">
    <source>
        <dbReference type="Pfam" id="PF20710"/>
    </source>
</evidence>
<protein>
    <submittedName>
        <fullName evidence="3">Nitrilase family, member 2</fullName>
    </submittedName>
</protein>
<sequence>MEGDDNSKGMMDNDEVSIKEEEVALMDAEDNSGRKLDMNNSNTSLDKYVGKGRNSKYMTLLPEDFEPGDMDVLCGRGKRCFNSPGNQRFRKLVAARAEDYAAATTRTDKTFIVCSIVSEIRKASPKGGFVKKDSTTGRWYEVGDFNAHEKTSQMFRDVLHENYLSSNKSKKKRRDLFRTNSKRRAIMQQQQAAKTINASAGRFIRGNGVARHHSYGSVKRAHQQYNLMNMRQSSGQSVHSGHESWQNSWQSGDGINSEPGIMLSNNPRVAFAGRRQNSLGDLQMGAEFNNSFGEVQPQDFHNSFGEFNTDIVNSGGGMNQIGHNSCVEFPSSFVENPKNNVTAQDFHNSFGGFNTNNGEFNINQDDLHNSFGELPLRNKSPFGNNNNGGYRNGNNFSPNPELEPQYALAPDSVPLSISVPEGTRSGNNEMQTEQQQFQLEFETDENSGSHNRSRGRVPLPVSSGHPGISQPPREMGDLSLLDALEGAYNTNQPNVDDNPFEPVPLPNVHPGGVYQA</sequence>
<feature type="region of interest" description="Disordered" evidence="1">
    <location>
        <begin position="415"/>
        <end position="475"/>
    </location>
</feature>
<evidence type="ECO:0000256" key="1">
    <source>
        <dbReference type="SAM" id="MobiDB-lite"/>
    </source>
</evidence>
<dbReference type="EMBL" id="CAICTM010000151">
    <property type="protein sequence ID" value="CAB9502979.1"/>
    <property type="molecule type" value="Genomic_DNA"/>
</dbReference>